<evidence type="ECO:0000256" key="1">
    <source>
        <dbReference type="SAM" id="MobiDB-lite"/>
    </source>
</evidence>
<keyword evidence="3" id="KW-1185">Reference proteome</keyword>
<dbReference type="PATRIC" id="fig|1114963.3.peg.4723"/>
<name>A0A0J7XIF9_9SPHN</name>
<proteinExistence type="predicted"/>
<accession>A0A0J7XIF9</accession>
<organism evidence="2 3">
    <name type="scientific">Novosphingobium barchaimii LL02</name>
    <dbReference type="NCBI Taxonomy" id="1114963"/>
    <lineage>
        <taxon>Bacteria</taxon>
        <taxon>Pseudomonadati</taxon>
        <taxon>Pseudomonadota</taxon>
        <taxon>Alphaproteobacteria</taxon>
        <taxon>Sphingomonadales</taxon>
        <taxon>Sphingomonadaceae</taxon>
        <taxon>Novosphingobium</taxon>
    </lineage>
</organism>
<evidence type="ECO:0000313" key="2">
    <source>
        <dbReference type="EMBL" id="KMS50933.1"/>
    </source>
</evidence>
<evidence type="ECO:0000313" key="3">
    <source>
        <dbReference type="Proteomes" id="UP000052268"/>
    </source>
</evidence>
<dbReference type="AlphaFoldDB" id="A0A0J7XIF9"/>
<dbReference type="Proteomes" id="UP000052268">
    <property type="component" value="Unassembled WGS sequence"/>
</dbReference>
<gene>
    <name evidence="2" type="ORF">V474_05390</name>
</gene>
<reference evidence="2 3" key="1">
    <citation type="journal article" date="2015" name="G3 (Bethesda)">
        <title>Insights into Ongoing Evolution of the Hexachlorocyclohexane Catabolic Pathway from Comparative Genomics of Ten Sphingomonadaceae Strains.</title>
        <authorList>
            <person name="Pearce S.L."/>
            <person name="Oakeshott J.G."/>
            <person name="Pandey G."/>
        </authorList>
    </citation>
    <scope>NUCLEOTIDE SEQUENCE [LARGE SCALE GENOMIC DNA]</scope>
    <source>
        <strain evidence="2 3">LL02</strain>
    </source>
</reference>
<comment type="caution">
    <text evidence="2">The sequence shown here is derived from an EMBL/GenBank/DDBJ whole genome shotgun (WGS) entry which is preliminary data.</text>
</comment>
<dbReference type="EMBL" id="JACU01000014">
    <property type="protein sequence ID" value="KMS50933.1"/>
    <property type="molecule type" value="Genomic_DNA"/>
</dbReference>
<feature type="region of interest" description="Disordered" evidence="1">
    <location>
        <begin position="67"/>
        <end position="96"/>
    </location>
</feature>
<feature type="compositionally biased region" description="Polar residues" evidence="1">
    <location>
        <begin position="68"/>
        <end position="83"/>
    </location>
</feature>
<feature type="compositionally biased region" description="Basic and acidic residues" evidence="1">
    <location>
        <begin position="86"/>
        <end position="96"/>
    </location>
</feature>
<sequence>MRAINVVIFCSGVASPRIDGLYSPLRLAPDLMRWSLSIMKQMPSDRPIRAAARLAPTASGMPLGMAAQTKSTSARLSTSSIATSPARRDMENAAAP</sequence>
<protein>
    <submittedName>
        <fullName evidence="2">Uncharacterized protein</fullName>
    </submittedName>
</protein>